<gene>
    <name evidence="1" type="ORF">ACFQ3W_21560</name>
</gene>
<keyword evidence="2" id="KW-1185">Reference proteome</keyword>
<dbReference type="Proteomes" id="UP001597262">
    <property type="component" value="Unassembled WGS sequence"/>
</dbReference>
<dbReference type="EMBL" id="JBHTLM010000021">
    <property type="protein sequence ID" value="MFD1178869.1"/>
    <property type="molecule type" value="Genomic_DNA"/>
</dbReference>
<evidence type="ECO:0000313" key="1">
    <source>
        <dbReference type="EMBL" id="MFD1178869.1"/>
    </source>
</evidence>
<organism evidence="1 2">
    <name type="scientific">Paenibacillus puldeungensis</name>
    <dbReference type="NCBI Taxonomy" id="696536"/>
    <lineage>
        <taxon>Bacteria</taxon>
        <taxon>Bacillati</taxon>
        <taxon>Bacillota</taxon>
        <taxon>Bacilli</taxon>
        <taxon>Bacillales</taxon>
        <taxon>Paenibacillaceae</taxon>
        <taxon>Paenibacillus</taxon>
    </lineage>
</organism>
<name>A0ABW3S2C9_9BACL</name>
<proteinExistence type="predicted"/>
<dbReference type="RefSeq" id="WP_379321308.1">
    <property type="nucleotide sequence ID" value="NZ_JBHTLM010000021.1"/>
</dbReference>
<protein>
    <recommendedName>
        <fullName evidence="3">Flagellar protein FlgN</fullName>
    </recommendedName>
</protein>
<reference evidence="2" key="1">
    <citation type="journal article" date="2019" name="Int. J. Syst. Evol. Microbiol.">
        <title>The Global Catalogue of Microorganisms (GCM) 10K type strain sequencing project: providing services to taxonomists for standard genome sequencing and annotation.</title>
        <authorList>
            <consortium name="The Broad Institute Genomics Platform"/>
            <consortium name="The Broad Institute Genome Sequencing Center for Infectious Disease"/>
            <person name="Wu L."/>
            <person name="Ma J."/>
        </authorList>
    </citation>
    <scope>NUCLEOTIDE SEQUENCE [LARGE SCALE GENOMIC DNA]</scope>
    <source>
        <strain evidence="2">CCUG 59189</strain>
    </source>
</reference>
<accession>A0ABW3S2C9</accession>
<sequence>MELNYSELAEQRQKLFMKLLDNSKEQLEYLEIVEEDAENNLVRFLELQKDWNMCTREIDRLNNTLRDKAPSYDASDEEWRIKILVDINDNLDKLGKGLIESTDHTGESMQNVANQRKVLNAYYGLQRNDQIPLYLDEKK</sequence>
<evidence type="ECO:0000313" key="2">
    <source>
        <dbReference type="Proteomes" id="UP001597262"/>
    </source>
</evidence>
<comment type="caution">
    <text evidence="1">The sequence shown here is derived from an EMBL/GenBank/DDBJ whole genome shotgun (WGS) entry which is preliminary data.</text>
</comment>
<evidence type="ECO:0008006" key="3">
    <source>
        <dbReference type="Google" id="ProtNLM"/>
    </source>
</evidence>